<dbReference type="Proteomes" id="UP000244336">
    <property type="component" value="Chromosome 9"/>
</dbReference>
<evidence type="ECO:0000313" key="3">
    <source>
        <dbReference type="Proteomes" id="UP000244336"/>
    </source>
</evidence>
<evidence type="ECO:0000256" key="1">
    <source>
        <dbReference type="SAM" id="MobiDB-lite"/>
    </source>
</evidence>
<feature type="region of interest" description="Disordered" evidence="1">
    <location>
        <begin position="40"/>
        <end position="66"/>
    </location>
</feature>
<reference evidence="2 3" key="1">
    <citation type="submission" date="2018-04" db="EMBL/GenBank/DDBJ databases">
        <title>WGS assembly of Panicum hallii var. hallii HAL2.</title>
        <authorList>
            <person name="Lovell J."/>
            <person name="Jenkins J."/>
            <person name="Lowry D."/>
            <person name="Mamidi S."/>
            <person name="Sreedasyam A."/>
            <person name="Weng X."/>
            <person name="Barry K."/>
            <person name="Bonette J."/>
            <person name="Campitelli B."/>
            <person name="Daum C."/>
            <person name="Gordon S."/>
            <person name="Gould B."/>
            <person name="Lipzen A."/>
            <person name="MacQueen A."/>
            <person name="Palacio-Mejia J."/>
            <person name="Plott C."/>
            <person name="Shakirov E."/>
            <person name="Shu S."/>
            <person name="Yoshinaga Y."/>
            <person name="Zane M."/>
            <person name="Rokhsar D."/>
            <person name="Grimwood J."/>
            <person name="Schmutz J."/>
            <person name="Juenger T."/>
        </authorList>
    </citation>
    <scope>NUCLEOTIDE SEQUENCE [LARGE SCALE GENOMIC DNA]</scope>
    <source>
        <strain evidence="3">cv. HAL2</strain>
    </source>
</reference>
<sequence>MAMWTELQTSLRNLDKLLLLLEATISMAWTELINGSSRPIAVSNQSEDRRRRRRGNTRSPGGPLTVRPCRLAGQNPRTCAARLPAAPCYGYPPQSIRRRIQGSRPKQIAALSPDRGRGYWRASAGENQRRSGCPFAMRRRPSPAPDGKDPWDSEIGGFLKNYLGGRITLNPLNRIAIHNRDPI</sequence>
<keyword evidence="3" id="KW-1185">Reference proteome</keyword>
<accession>A0A2T7CF52</accession>
<feature type="region of interest" description="Disordered" evidence="1">
    <location>
        <begin position="131"/>
        <end position="151"/>
    </location>
</feature>
<proteinExistence type="predicted"/>
<dbReference type="AlphaFoldDB" id="A0A2T7CF52"/>
<name>A0A2T7CF52_9POAL</name>
<protein>
    <submittedName>
        <fullName evidence="2">Uncharacterized protein</fullName>
    </submittedName>
</protein>
<gene>
    <name evidence="2" type="ORF">GQ55_9G543800</name>
</gene>
<evidence type="ECO:0000313" key="2">
    <source>
        <dbReference type="EMBL" id="PUZ41945.1"/>
    </source>
</evidence>
<dbReference type="Gramene" id="PUZ41945">
    <property type="protein sequence ID" value="PUZ41945"/>
    <property type="gene ID" value="GQ55_9G543800"/>
</dbReference>
<dbReference type="EMBL" id="CM009757">
    <property type="protein sequence ID" value="PUZ41945.1"/>
    <property type="molecule type" value="Genomic_DNA"/>
</dbReference>
<organism evidence="2 3">
    <name type="scientific">Panicum hallii var. hallii</name>
    <dbReference type="NCBI Taxonomy" id="1504633"/>
    <lineage>
        <taxon>Eukaryota</taxon>
        <taxon>Viridiplantae</taxon>
        <taxon>Streptophyta</taxon>
        <taxon>Embryophyta</taxon>
        <taxon>Tracheophyta</taxon>
        <taxon>Spermatophyta</taxon>
        <taxon>Magnoliopsida</taxon>
        <taxon>Liliopsida</taxon>
        <taxon>Poales</taxon>
        <taxon>Poaceae</taxon>
        <taxon>PACMAD clade</taxon>
        <taxon>Panicoideae</taxon>
        <taxon>Panicodae</taxon>
        <taxon>Paniceae</taxon>
        <taxon>Panicinae</taxon>
        <taxon>Panicum</taxon>
        <taxon>Panicum sect. Panicum</taxon>
    </lineage>
</organism>